<organism evidence="1 2">
    <name type="scientific">Klebsiella phage KL01</name>
    <dbReference type="NCBI Taxonomy" id="3077152"/>
    <lineage>
        <taxon>Viruses</taxon>
        <taxon>Duplodnaviria</taxon>
        <taxon>Heunggongvirae</taxon>
        <taxon>Uroviricota</taxon>
        <taxon>Caudoviricetes</taxon>
        <taxon>Autographivirales</taxon>
        <taxon>Autographivirales incertae sedis</taxon>
        <taxon>Reminisvirus</taxon>
        <taxon>Reminisvirus KL01</taxon>
    </lineage>
</organism>
<sequence length="54" mass="5903">MRVFVLTVEFPDPEGGDDATFNQVVSTHATHELASIAGGLYGANFFITEVTHYE</sequence>
<proteinExistence type="predicted"/>
<keyword evidence="2" id="KW-1185">Reference proteome</keyword>
<name>A0AA96Q0E7_9CAUD</name>
<protein>
    <submittedName>
        <fullName evidence="1">Uncharacterized protein</fullName>
    </submittedName>
</protein>
<evidence type="ECO:0000313" key="2">
    <source>
        <dbReference type="Proteomes" id="UP001301544"/>
    </source>
</evidence>
<dbReference type="Proteomes" id="UP001301544">
    <property type="component" value="Segment"/>
</dbReference>
<dbReference type="EMBL" id="OR591532">
    <property type="protein sequence ID" value="WNV46821.1"/>
    <property type="molecule type" value="Genomic_DNA"/>
</dbReference>
<accession>A0AA96Q0E7</accession>
<evidence type="ECO:0000313" key="1">
    <source>
        <dbReference type="EMBL" id="WNV46821.1"/>
    </source>
</evidence>
<reference evidence="1 2" key="1">
    <citation type="submission" date="2023-09" db="EMBL/GenBank/DDBJ databases">
        <title>A novel Klebsiella quasipneumoniae phage indicates co-existence of ecological risk and microbial resource in karst system.</title>
        <authorList>
            <person name="Liu Y."/>
        </authorList>
    </citation>
    <scope>NUCLEOTIDE SEQUENCE [LARGE SCALE GENOMIC DNA]</scope>
</reference>